<feature type="domain" description="NmrA-like" evidence="1">
    <location>
        <begin position="3"/>
        <end position="245"/>
    </location>
</feature>
<dbReference type="OrthoDB" id="7352262at2"/>
<proteinExistence type="predicted"/>
<dbReference type="AlphaFoldDB" id="A0A1U9MKJ2"/>
<dbReference type="InterPro" id="IPR008030">
    <property type="entry name" value="NmrA-like"/>
</dbReference>
<dbReference type="EMBL" id="CP015625">
    <property type="protein sequence ID" value="AQT48250.1"/>
    <property type="molecule type" value="Genomic_DNA"/>
</dbReference>
<evidence type="ECO:0000313" key="3">
    <source>
        <dbReference type="Proteomes" id="UP000189632"/>
    </source>
</evidence>
<dbReference type="KEGG" id="bapi:BBC0122_021670"/>
<name>A0A1U9MKJ2_9HYPH</name>
<organism evidence="2 3">
    <name type="scientific">Bartonella choladocola</name>
    <dbReference type="NCBI Taxonomy" id="2750995"/>
    <lineage>
        <taxon>Bacteria</taxon>
        <taxon>Pseudomonadati</taxon>
        <taxon>Pseudomonadota</taxon>
        <taxon>Alphaproteobacteria</taxon>
        <taxon>Hyphomicrobiales</taxon>
        <taxon>Bartonellaceae</taxon>
        <taxon>Bartonella</taxon>
    </lineage>
</organism>
<dbReference type="InterPro" id="IPR051604">
    <property type="entry name" value="Ergot_Alk_Oxidoreductase"/>
</dbReference>
<keyword evidence="3" id="KW-1185">Reference proteome</keyword>
<evidence type="ECO:0000313" key="2">
    <source>
        <dbReference type="EMBL" id="AQT48250.1"/>
    </source>
</evidence>
<sequence length="288" mass="32092">MFVVMGATGHIGSELTKNLLRSGRDVTVVTRSGKRAENLVKLGAQLAEIDISDYRLFHEVLKQASGVYILNPPANPVYDVDLEERRTIAAMTRALENTNLEKVIVQSTYGAQRGDHIGDLGSLYLLEEKVKEIYPEALIVRAGFYMSNWDFALNEIIEKGCLTTIYPSHSIIPMVAPRDIADYLTRLVECGKAGIHYVEGPERYTVQDVASAFETALGKPVKLRGVKREDIENYYLSLSFSKSSAMSFAAMALKTISGDWPPLNKIERGKITLQQYIEKLCLKAAQIK</sequence>
<dbReference type="InterPro" id="IPR036291">
    <property type="entry name" value="NAD(P)-bd_dom_sf"/>
</dbReference>
<dbReference type="SUPFAM" id="SSF51735">
    <property type="entry name" value="NAD(P)-binding Rossmann-fold domains"/>
    <property type="match status" value="1"/>
</dbReference>
<dbReference type="PANTHER" id="PTHR43162">
    <property type="match status" value="1"/>
</dbReference>
<dbReference type="Gene3D" id="3.40.50.720">
    <property type="entry name" value="NAD(P)-binding Rossmann-like Domain"/>
    <property type="match status" value="1"/>
</dbReference>
<accession>A0A1U9MKJ2</accession>
<dbReference type="Pfam" id="PF05368">
    <property type="entry name" value="NmrA"/>
    <property type="match status" value="1"/>
</dbReference>
<dbReference type="PANTHER" id="PTHR43162:SF1">
    <property type="entry name" value="PRESTALK A DIFFERENTIATION PROTEIN A"/>
    <property type="match status" value="1"/>
</dbReference>
<gene>
    <name evidence="2" type="ORF">BBC0122_021670</name>
</gene>
<dbReference type="RefSeq" id="WP_077993859.1">
    <property type="nucleotide sequence ID" value="NZ_CAXUOT020000004.1"/>
</dbReference>
<reference evidence="2 3" key="1">
    <citation type="submission" date="2016-11" db="EMBL/GenBank/DDBJ databases">
        <title>Comparative genomics of Bartonella apis.</title>
        <authorList>
            <person name="Engel P."/>
        </authorList>
    </citation>
    <scope>NUCLEOTIDE SEQUENCE [LARGE SCALE GENOMIC DNA]</scope>
    <source>
        <strain evidence="2 3">BBC0122</strain>
    </source>
</reference>
<dbReference type="Proteomes" id="UP000189632">
    <property type="component" value="Chromosome"/>
</dbReference>
<evidence type="ECO:0000259" key="1">
    <source>
        <dbReference type="Pfam" id="PF05368"/>
    </source>
</evidence>
<dbReference type="STRING" id="1686310.BBC0244_020250"/>
<protein>
    <submittedName>
        <fullName evidence="2">Conserved protein YbjT</fullName>
    </submittedName>
</protein>